<dbReference type="PANTHER" id="PTHR33602:SF1">
    <property type="entry name" value="REGULATORY PROTEIN RECX FAMILY PROTEIN"/>
    <property type="match status" value="1"/>
</dbReference>
<evidence type="ECO:0000313" key="9">
    <source>
        <dbReference type="Proteomes" id="UP001153076"/>
    </source>
</evidence>
<protein>
    <recommendedName>
        <fullName evidence="3">Regulatory protein RecX</fullName>
    </recommendedName>
</protein>
<dbReference type="PANTHER" id="PTHR33602">
    <property type="entry name" value="REGULATORY PROTEIN RECX FAMILY PROTEIN"/>
    <property type="match status" value="1"/>
</dbReference>
<feature type="domain" description="RecX second three-helical" evidence="6">
    <location>
        <begin position="265"/>
        <end position="305"/>
    </location>
</feature>
<dbReference type="GO" id="GO:0006282">
    <property type="term" value="P:regulation of DNA repair"/>
    <property type="evidence" value="ECO:0007669"/>
    <property type="project" value="InterPro"/>
</dbReference>
<keyword evidence="9" id="KW-1185">Reference proteome</keyword>
<organism evidence="8 9">
    <name type="scientific">Carnegiea gigantea</name>
    <dbReference type="NCBI Taxonomy" id="171969"/>
    <lineage>
        <taxon>Eukaryota</taxon>
        <taxon>Viridiplantae</taxon>
        <taxon>Streptophyta</taxon>
        <taxon>Embryophyta</taxon>
        <taxon>Tracheophyta</taxon>
        <taxon>Spermatophyta</taxon>
        <taxon>Magnoliopsida</taxon>
        <taxon>eudicotyledons</taxon>
        <taxon>Gunneridae</taxon>
        <taxon>Pentapetalae</taxon>
        <taxon>Caryophyllales</taxon>
        <taxon>Cactineae</taxon>
        <taxon>Cactaceae</taxon>
        <taxon>Cactoideae</taxon>
        <taxon>Echinocereeae</taxon>
        <taxon>Carnegiea</taxon>
    </lineage>
</organism>
<evidence type="ECO:0000259" key="6">
    <source>
        <dbReference type="Pfam" id="PF02631"/>
    </source>
</evidence>
<name>A0A9Q1KB11_9CARY</name>
<sequence length="382" mass="43120">MNLIGLSISRLKKSEVRCFAANASDPRFPVRYIPKKRADAKQTQGSTSGDGDAKDIGMPTSSDSRRHGFNSLGKPSKIRNQKSSARLSGNSNNGFNHNIEIQQVGMRPFEEVADELQTRQGSFQGQLLPCSQQISYASRTPGSEYIEVPKEILEELQIYQNGGQGQWSEVNQEISCYDGATDSDYMEASEEIVEEIRISEGGGQGKQGRLKACRTRQDAQKLAVELLAKRAFTAMELRKKLISKHFPLNIVQVVIHDFLERGLINDQLYAETFSQSRWTSSSWGPRRIKHALLKKGINEAEVEEAVKLVFEDEEGSERNTNTKLSSSSMEQLYMQASKQWQRSQNVPYETRKARVIRWLQYRGFDWGVVGIILKKLESGHPP</sequence>
<dbReference type="Proteomes" id="UP001153076">
    <property type="component" value="Unassembled WGS sequence"/>
</dbReference>
<evidence type="ECO:0000259" key="7">
    <source>
        <dbReference type="Pfam" id="PF21981"/>
    </source>
</evidence>
<feature type="compositionally biased region" description="Polar residues" evidence="5">
    <location>
        <begin position="81"/>
        <end position="95"/>
    </location>
</feature>
<dbReference type="EMBL" id="JAKOGI010000212">
    <property type="protein sequence ID" value="KAJ8439659.1"/>
    <property type="molecule type" value="Genomic_DNA"/>
</dbReference>
<dbReference type="InterPro" id="IPR053925">
    <property type="entry name" value="RecX_HTH_3rd"/>
</dbReference>
<evidence type="ECO:0000256" key="5">
    <source>
        <dbReference type="SAM" id="MobiDB-lite"/>
    </source>
</evidence>
<dbReference type="HAMAP" id="MF_01114">
    <property type="entry name" value="RecX"/>
    <property type="match status" value="1"/>
</dbReference>
<dbReference type="GO" id="GO:0005737">
    <property type="term" value="C:cytoplasm"/>
    <property type="evidence" value="ECO:0007669"/>
    <property type="project" value="UniProtKB-SubCell"/>
</dbReference>
<reference evidence="8" key="1">
    <citation type="submission" date="2022-04" db="EMBL/GenBank/DDBJ databases">
        <title>Carnegiea gigantea Genome sequencing and assembly v2.</title>
        <authorList>
            <person name="Copetti D."/>
            <person name="Sanderson M.J."/>
            <person name="Burquez A."/>
            <person name="Wojciechowski M.F."/>
        </authorList>
    </citation>
    <scope>NUCLEOTIDE SEQUENCE</scope>
    <source>
        <strain evidence="8">SGP5-SGP5p</strain>
        <tissue evidence="8">Aerial part</tissue>
    </source>
</reference>
<evidence type="ECO:0000256" key="2">
    <source>
        <dbReference type="ARBA" id="ARBA00009695"/>
    </source>
</evidence>
<dbReference type="InterPro" id="IPR036388">
    <property type="entry name" value="WH-like_DNA-bd_sf"/>
</dbReference>
<comment type="subcellular location">
    <subcellularLocation>
        <location evidence="1">Cytoplasm</location>
    </subcellularLocation>
</comment>
<accession>A0A9Q1KB11</accession>
<evidence type="ECO:0000256" key="4">
    <source>
        <dbReference type="ARBA" id="ARBA00022490"/>
    </source>
</evidence>
<comment type="caution">
    <text evidence="8">The sequence shown here is derived from an EMBL/GenBank/DDBJ whole genome shotgun (WGS) entry which is preliminary data.</text>
</comment>
<dbReference type="Pfam" id="PF02631">
    <property type="entry name" value="RecX_HTH2"/>
    <property type="match status" value="1"/>
</dbReference>
<feature type="region of interest" description="Disordered" evidence="5">
    <location>
        <begin position="32"/>
        <end position="95"/>
    </location>
</feature>
<evidence type="ECO:0000256" key="1">
    <source>
        <dbReference type="ARBA" id="ARBA00004496"/>
    </source>
</evidence>
<dbReference type="AlphaFoldDB" id="A0A9Q1KB11"/>
<dbReference type="OrthoDB" id="543346at2759"/>
<evidence type="ECO:0000256" key="3">
    <source>
        <dbReference type="ARBA" id="ARBA00018111"/>
    </source>
</evidence>
<gene>
    <name evidence="8" type="ORF">Cgig2_017932</name>
</gene>
<evidence type="ECO:0000313" key="8">
    <source>
        <dbReference type="EMBL" id="KAJ8439659.1"/>
    </source>
</evidence>
<feature type="domain" description="RecX third three-helical" evidence="7">
    <location>
        <begin position="329"/>
        <end position="369"/>
    </location>
</feature>
<proteinExistence type="inferred from homology"/>
<dbReference type="InterPro" id="IPR053924">
    <property type="entry name" value="RecX_HTH_2nd"/>
</dbReference>
<dbReference type="Gene3D" id="1.10.10.10">
    <property type="entry name" value="Winged helix-like DNA-binding domain superfamily/Winged helix DNA-binding domain"/>
    <property type="match status" value="2"/>
</dbReference>
<dbReference type="Pfam" id="PF21981">
    <property type="entry name" value="RecX_HTH3"/>
    <property type="match status" value="1"/>
</dbReference>
<keyword evidence="4" id="KW-0963">Cytoplasm</keyword>
<comment type="similarity">
    <text evidence="2">Belongs to the RecX family.</text>
</comment>
<dbReference type="InterPro" id="IPR003783">
    <property type="entry name" value="Regulatory_RecX"/>
</dbReference>